<keyword evidence="1" id="KW-0472">Membrane</keyword>
<gene>
    <name evidence="2" type="ORF">ETSY2_33365</name>
</gene>
<organism evidence="2 3">
    <name type="scientific">Candidatus Entotheonella gemina</name>
    <dbReference type="NCBI Taxonomy" id="1429439"/>
    <lineage>
        <taxon>Bacteria</taxon>
        <taxon>Pseudomonadati</taxon>
        <taxon>Nitrospinota/Tectimicrobiota group</taxon>
        <taxon>Candidatus Tectimicrobiota</taxon>
        <taxon>Candidatus Entotheonellia</taxon>
        <taxon>Candidatus Entotheonellales</taxon>
        <taxon>Candidatus Entotheonellaceae</taxon>
        <taxon>Candidatus Entotheonella</taxon>
    </lineage>
</organism>
<evidence type="ECO:0000256" key="1">
    <source>
        <dbReference type="SAM" id="Phobius"/>
    </source>
</evidence>
<accession>W4LZF3</accession>
<keyword evidence="3" id="KW-1185">Reference proteome</keyword>
<keyword evidence="1" id="KW-0812">Transmembrane</keyword>
<protein>
    <submittedName>
        <fullName evidence="2">Uncharacterized protein</fullName>
    </submittedName>
</protein>
<reference evidence="2 3" key="1">
    <citation type="journal article" date="2014" name="Nature">
        <title>An environmental bacterial taxon with a large and distinct metabolic repertoire.</title>
        <authorList>
            <person name="Wilson M.C."/>
            <person name="Mori T."/>
            <person name="Ruckert C."/>
            <person name="Uria A.R."/>
            <person name="Helf M.J."/>
            <person name="Takada K."/>
            <person name="Gernert C."/>
            <person name="Steffens U.A."/>
            <person name="Heycke N."/>
            <person name="Schmitt S."/>
            <person name="Rinke C."/>
            <person name="Helfrich E.J."/>
            <person name="Brachmann A.O."/>
            <person name="Gurgui C."/>
            <person name="Wakimoto T."/>
            <person name="Kracht M."/>
            <person name="Crusemann M."/>
            <person name="Hentschel U."/>
            <person name="Abe I."/>
            <person name="Matsunaga S."/>
            <person name="Kalinowski J."/>
            <person name="Takeyama H."/>
            <person name="Piel J."/>
        </authorList>
    </citation>
    <scope>NUCLEOTIDE SEQUENCE [LARGE SCALE GENOMIC DNA]</scope>
    <source>
        <strain evidence="3">TSY2</strain>
    </source>
</reference>
<comment type="caution">
    <text evidence="2">The sequence shown here is derived from an EMBL/GenBank/DDBJ whole genome shotgun (WGS) entry which is preliminary data.</text>
</comment>
<feature type="transmembrane region" description="Helical" evidence="1">
    <location>
        <begin position="48"/>
        <end position="65"/>
    </location>
</feature>
<evidence type="ECO:0000313" key="3">
    <source>
        <dbReference type="Proteomes" id="UP000019140"/>
    </source>
</evidence>
<dbReference type="EMBL" id="AZHX01001428">
    <property type="protein sequence ID" value="ETX03474.1"/>
    <property type="molecule type" value="Genomic_DNA"/>
</dbReference>
<dbReference type="Proteomes" id="UP000019140">
    <property type="component" value="Unassembled WGS sequence"/>
</dbReference>
<dbReference type="AlphaFoldDB" id="W4LZF3"/>
<name>W4LZF3_9BACT</name>
<sequence length="113" mass="13413">MYMGWGVLIVRRNISLQFAWKDLPKEVHPAHIETMEEGARLDGRIHQTALGIIALFIIGYLLIFFRNNPTILPNFWLFLTTLFRKYFFFFTHGEILMFPDDHHLSFFTYPMSA</sequence>
<evidence type="ECO:0000313" key="2">
    <source>
        <dbReference type="EMBL" id="ETX03474.1"/>
    </source>
</evidence>
<feature type="transmembrane region" description="Helical" evidence="1">
    <location>
        <begin position="71"/>
        <end position="89"/>
    </location>
</feature>
<keyword evidence="1" id="KW-1133">Transmembrane helix</keyword>
<proteinExistence type="predicted"/>
<dbReference type="HOGENOM" id="CLU_2128921_0_0_7"/>